<proteinExistence type="predicted"/>
<dbReference type="EMBL" id="AMYB01000001">
    <property type="protein sequence ID" value="OAD08642.1"/>
    <property type="molecule type" value="Genomic_DNA"/>
</dbReference>
<dbReference type="SUPFAM" id="SSF103657">
    <property type="entry name" value="BAR/IMD domain-like"/>
    <property type="match status" value="1"/>
</dbReference>
<dbReference type="PROSITE" id="PS50238">
    <property type="entry name" value="RHOGAP"/>
    <property type="match status" value="1"/>
</dbReference>
<protein>
    <recommendedName>
        <fullName evidence="3">Rho-GAP domain-containing protein</fullName>
    </recommendedName>
</protein>
<dbReference type="PANTHER" id="PTHR23176">
    <property type="entry name" value="RHO/RAC/CDC GTPASE-ACTIVATING PROTEIN"/>
    <property type="match status" value="1"/>
</dbReference>
<dbReference type="OrthoDB" id="79452at2759"/>
<dbReference type="SUPFAM" id="SSF48350">
    <property type="entry name" value="GTPase activation domain, GAP"/>
    <property type="match status" value="1"/>
</dbReference>
<gene>
    <name evidence="4" type="ORF">MUCCIDRAFT_105607</name>
</gene>
<dbReference type="VEuPathDB" id="FungiDB:MUCCIDRAFT_105607"/>
<accession>A0A162U104</accession>
<dbReference type="InterPro" id="IPR000198">
    <property type="entry name" value="RhoGAP_dom"/>
</dbReference>
<evidence type="ECO:0000313" key="4">
    <source>
        <dbReference type="EMBL" id="OAD08642.1"/>
    </source>
</evidence>
<dbReference type="InterPro" id="IPR008936">
    <property type="entry name" value="Rho_GTPase_activation_prot"/>
</dbReference>
<feature type="compositionally biased region" description="Low complexity" evidence="2">
    <location>
        <begin position="829"/>
        <end position="839"/>
    </location>
</feature>
<dbReference type="InterPro" id="IPR050729">
    <property type="entry name" value="Rho-GAP"/>
</dbReference>
<name>A0A162U104_MUCCL</name>
<feature type="region of interest" description="Disordered" evidence="2">
    <location>
        <begin position="677"/>
        <end position="751"/>
    </location>
</feature>
<evidence type="ECO:0000313" key="5">
    <source>
        <dbReference type="Proteomes" id="UP000077051"/>
    </source>
</evidence>
<dbReference type="Gene3D" id="1.20.1270.60">
    <property type="entry name" value="Arfaptin homology (AH) domain/BAR domain"/>
    <property type="match status" value="1"/>
</dbReference>
<dbReference type="PANTHER" id="PTHR23176:SF134">
    <property type="entry name" value="RHO-TYPE GTPASE-ACTIVATING PROTEIN"/>
    <property type="match status" value="1"/>
</dbReference>
<dbReference type="Gene3D" id="1.10.555.10">
    <property type="entry name" value="Rho GTPase activation protein"/>
    <property type="match status" value="1"/>
</dbReference>
<keyword evidence="1" id="KW-0343">GTPase activation</keyword>
<comment type="caution">
    <text evidence="4">The sequence shown here is derived from an EMBL/GenBank/DDBJ whole genome shotgun (WGS) entry which is preliminary data.</text>
</comment>
<dbReference type="InterPro" id="IPR027267">
    <property type="entry name" value="AH/BAR_dom_sf"/>
</dbReference>
<dbReference type="GO" id="GO:0005096">
    <property type="term" value="F:GTPase activator activity"/>
    <property type="evidence" value="ECO:0007669"/>
    <property type="project" value="UniProtKB-KW"/>
</dbReference>
<feature type="region of interest" description="Disordered" evidence="2">
    <location>
        <begin position="819"/>
        <end position="839"/>
    </location>
</feature>
<evidence type="ECO:0000256" key="1">
    <source>
        <dbReference type="ARBA" id="ARBA00022468"/>
    </source>
</evidence>
<dbReference type="GO" id="GO:0005737">
    <property type="term" value="C:cytoplasm"/>
    <property type="evidence" value="ECO:0007669"/>
    <property type="project" value="TreeGrafter"/>
</dbReference>
<dbReference type="CDD" id="cd00159">
    <property type="entry name" value="RhoGAP"/>
    <property type="match status" value="1"/>
</dbReference>
<feature type="domain" description="Rho-GAP" evidence="3">
    <location>
        <begin position="395"/>
        <end position="585"/>
    </location>
</feature>
<sequence>MAATTHKKAHKAKPVTAMPQKEQIVFTGQDKIIHDLIVAPSKEIDAITSNLVLRDTSYIIEYLKQSDLNPGLMNFRINLEQRYLDDLSTMTKNIQKCCVPSENNLIQKNFMNYVGLADQQKPLKEMYIEQLKQQCEILVQFRNDQQKSFDKNKAWMHHVNGDYLITRLKKLPTAQEIYIQKWDEIERSAGGTTVASPMLMTPMTPTLSVGSTLTSQHSDDFLDSRAMSMDDDRTRKFADVVNATQSSRIERFMKRHLNKPEDATSKNIKMAKLKVEVGEADNNYRNVVRELSTMAIKIDATNLHILHNVQASLKEKSDKVQAMLQAALKADLHQLEQGQHPVNNLLANVDKINNEHEAKKFNASSTAVVKKYPKPEPIYYENHHVGVCKDLIFGTSLTEYAQQRHRSPPLLITKCIDAIERLGGLEKEGIYRVSGKQSNMEKIKHAFELDEEAVVIGQNDVPEDVVSIASVIKIFLRELKSPLFPFKLTDRLVYSQIPDQELRLMNLLTRLLKLPPANYDTLKALVHHLSKLHAHVEKNKMTTNNLTLIFTPAIFQDLNHAQNSPGEWAKDCVLEDLIMNSQDIFANKDLHNNSAITGDIEYGFHQSSDEHHHEPNRYAMTIQSPDSPTGAGHEETESEYSFVIQDEDDDGAEDDFMMKSVITSSNDSSVLLHHYNEPEDAIATPKPTTSSPPPLEEKGHQEETPSRSASVERKKYQAHFQGKGLKVNTGSMSSTGSSQSQNNHSDHHIPTIKSATVPSYDWLALDPDNAPPVPKLRRSATTGKKVLSRRKLSSNQLRADAAAAAIPVPDIPHVPSLNYRSNTNGGSNIKITSSTSTIP</sequence>
<dbReference type="Proteomes" id="UP000077051">
    <property type="component" value="Unassembled WGS sequence"/>
</dbReference>
<dbReference type="Pfam" id="PF00620">
    <property type="entry name" value="RhoGAP"/>
    <property type="match status" value="1"/>
</dbReference>
<dbReference type="AlphaFoldDB" id="A0A162U104"/>
<reference evidence="4 5" key="1">
    <citation type="submission" date="2015-06" db="EMBL/GenBank/DDBJ databases">
        <title>Expansion of signal transduction pathways in fungi by whole-genome duplication.</title>
        <authorList>
            <consortium name="DOE Joint Genome Institute"/>
            <person name="Corrochano L.M."/>
            <person name="Kuo A."/>
            <person name="Marcet-Houben M."/>
            <person name="Polaino S."/>
            <person name="Salamov A."/>
            <person name="Villalobos J.M."/>
            <person name="Alvarez M.I."/>
            <person name="Avalos J."/>
            <person name="Benito E.P."/>
            <person name="Benoit I."/>
            <person name="Burger G."/>
            <person name="Camino L.P."/>
            <person name="Canovas D."/>
            <person name="Cerda-Olmedo E."/>
            <person name="Cheng J.-F."/>
            <person name="Dominguez A."/>
            <person name="Elias M."/>
            <person name="Eslava A.P."/>
            <person name="Glaser F."/>
            <person name="Grimwood J."/>
            <person name="Gutierrez G."/>
            <person name="Heitman J."/>
            <person name="Henrissat B."/>
            <person name="Iturriaga E.A."/>
            <person name="Lang B.F."/>
            <person name="Lavin J.L."/>
            <person name="Lee S."/>
            <person name="Li W."/>
            <person name="Lindquist E."/>
            <person name="Lopez-Garcia S."/>
            <person name="Luque E.M."/>
            <person name="Marcos A.T."/>
            <person name="Martin J."/>
            <person name="Mccluskey K."/>
            <person name="Medina H.R."/>
            <person name="Miralles-Duran A."/>
            <person name="Miyazaki A."/>
            <person name="Munoz-Torres E."/>
            <person name="Oguiza J.A."/>
            <person name="Ohm R."/>
            <person name="Olmedo M."/>
            <person name="Orejas M."/>
            <person name="Ortiz-Castellanos L."/>
            <person name="Pisabarro A.G."/>
            <person name="Rodriguez-Romero J."/>
            <person name="Ruiz-Herrera J."/>
            <person name="Ruiz-Vazquez R."/>
            <person name="Sanz C."/>
            <person name="Schackwitz W."/>
            <person name="Schmutz J."/>
            <person name="Shahriari M."/>
            <person name="Shelest E."/>
            <person name="Silva-Franco F."/>
            <person name="Soanes D."/>
            <person name="Syed K."/>
            <person name="Tagua V.G."/>
            <person name="Talbot N.J."/>
            <person name="Thon M."/>
            <person name="De Vries R.P."/>
            <person name="Wiebenga A."/>
            <person name="Yadav J.S."/>
            <person name="Braun E.L."/>
            <person name="Baker S."/>
            <person name="Garre V."/>
            <person name="Horwitz B."/>
            <person name="Torres-Martinez S."/>
            <person name="Idnurm A."/>
            <person name="Herrera-Estrella A."/>
            <person name="Gabaldon T."/>
            <person name="Grigoriev I.V."/>
        </authorList>
    </citation>
    <scope>NUCLEOTIDE SEQUENCE [LARGE SCALE GENOMIC DNA]</scope>
    <source>
        <strain evidence="4 5">CBS 277.49</strain>
    </source>
</reference>
<organism evidence="4 5">
    <name type="scientific">Mucor lusitanicus CBS 277.49</name>
    <dbReference type="NCBI Taxonomy" id="747725"/>
    <lineage>
        <taxon>Eukaryota</taxon>
        <taxon>Fungi</taxon>
        <taxon>Fungi incertae sedis</taxon>
        <taxon>Mucoromycota</taxon>
        <taxon>Mucoromycotina</taxon>
        <taxon>Mucoromycetes</taxon>
        <taxon>Mucorales</taxon>
        <taxon>Mucorineae</taxon>
        <taxon>Mucoraceae</taxon>
        <taxon>Mucor</taxon>
    </lineage>
</organism>
<keyword evidence="5" id="KW-1185">Reference proteome</keyword>
<feature type="compositionally biased region" description="Basic and acidic residues" evidence="2">
    <location>
        <begin position="695"/>
        <end position="715"/>
    </location>
</feature>
<evidence type="ECO:0000256" key="2">
    <source>
        <dbReference type="SAM" id="MobiDB-lite"/>
    </source>
</evidence>
<dbReference type="STRING" id="747725.A0A162U104"/>
<dbReference type="GO" id="GO:0007165">
    <property type="term" value="P:signal transduction"/>
    <property type="evidence" value="ECO:0007669"/>
    <property type="project" value="InterPro"/>
</dbReference>
<dbReference type="SMART" id="SM00324">
    <property type="entry name" value="RhoGAP"/>
    <property type="match status" value="1"/>
</dbReference>
<feature type="compositionally biased region" description="Low complexity" evidence="2">
    <location>
        <begin position="729"/>
        <end position="743"/>
    </location>
</feature>
<evidence type="ECO:0000259" key="3">
    <source>
        <dbReference type="PROSITE" id="PS50238"/>
    </source>
</evidence>